<accession>A0A4Q2UP01</accession>
<feature type="region of interest" description="Disordered" evidence="4">
    <location>
        <begin position="1"/>
        <end position="25"/>
    </location>
</feature>
<dbReference type="GO" id="GO:0009279">
    <property type="term" value="C:cell outer membrane"/>
    <property type="evidence" value="ECO:0007669"/>
    <property type="project" value="TreeGrafter"/>
</dbReference>
<dbReference type="InterPro" id="IPR019734">
    <property type="entry name" value="TPR_rpt"/>
</dbReference>
<feature type="repeat" description="TPR" evidence="3">
    <location>
        <begin position="193"/>
        <end position="226"/>
    </location>
</feature>
<feature type="repeat" description="TPR" evidence="3">
    <location>
        <begin position="159"/>
        <end position="192"/>
    </location>
</feature>
<dbReference type="GO" id="GO:0046813">
    <property type="term" value="P:receptor-mediated virion attachment to host cell"/>
    <property type="evidence" value="ECO:0007669"/>
    <property type="project" value="TreeGrafter"/>
</dbReference>
<feature type="repeat" description="TPR" evidence="3">
    <location>
        <begin position="261"/>
        <end position="294"/>
    </location>
</feature>
<dbReference type="Pfam" id="PF13432">
    <property type="entry name" value="TPR_16"/>
    <property type="match status" value="3"/>
</dbReference>
<evidence type="ECO:0000256" key="2">
    <source>
        <dbReference type="ARBA" id="ARBA00022803"/>
    </source>
</evidence>
<dbReference type="PANTHER" id="PTHR44858">
    <property type="entry name" value="TETRATRICOPEPTIDE REPEAT PROTEIN 6"/>
    <property type="match status" value="1"/>
</dbReference>
<gene>
    <name evidence="5" type="ORF">EQG79_13020</name>
</gene>
<dbReference type="PANTHER" id="PTHR44858:SF1">
    <property type="entry name" value="UDP-N-ACETYLGLUCOSAMINE--PEPTIDE N-ACETYLGLUCOSAMINYLTRANSFERASE SPINDLY-RELATED"/>
    <property type="match status" value="1"/>
</dbReference>
<dbReference type="SUPFAM" id="SSF48439">
    <property type="entry name" value="Protein prenylyltransferase"/>
    <property type="match status" value="1"/>
</dbReference>
<keyword evidence="6" id="KW-1185">Reference proteome</keyword>
<dbReference type="PROSITE" id="PS50293">
    <property type="entry name" value="TPR_REGION"/>
    <property type="match status" value="1"/>
</dbReference>
<feature type="repeat" description="TPR" evidence="3">
    <location>
        <begin position="57"/>
        <end position="90"/>
    </location>
</feature>
<evidence type="ECO:0000256" key="4">
    <source>
        <dbReference type="SAM" id="MobiDB-lite"/>
    </source>
</evidence>
<name>A0A4Q2UP01_9BACT</name>
<protein>
    <submittedName>
        <fullName evidence="5">Tetratricopeptide repeat protein</fullName>
    </submittedName>
</protein>
<reference evidence="5 6" key="1">
    <citation type="submission" date="2019-01" db="EMBL/GenBank/DDBJ databases">
        <title>Spirosoma flava sp. nov., a propanil-degrading bacterium isolated from herbicide-contaminated soil.</title>
        <authorList>
            <person name="Zhang L."/>
            <person name="Jiang J.-D."/>
        </authorList>
    </citation>
    <scope>NUCLEOTIDE SEQUENCE [LARGE SCALE GENOMIC DNA]</scope>
    <source>
        <strain evidence="5 6">TY50</strain>
    </source>
</reference>
<keyword evidence="2 3" id="KW-0802">TPR repeat</keyword>
<evidence type="ECO:0000256" key="3">
    <source>
        <dbReference type="PROSITE-ProRule" id="PRU00339"/>
    </source>
</evidence>
<feature type="repeat" description="TPR" evidence="3">
    <location>
        <begin position="227"/>
        <end position="260"/>
    </location>
</feature>
<dbReference type="RefSeq" id="WP_129601730.1">
    <property type="nucleotide sequence ID" value="NZ_SBLB01000003.1"/>
</dbReference>
<evidence type="ECO:0000313" key="6">
    <source>
        <dbReference type="Proteomes" id="UP000290407"/>
    </source>
</evidence>
<dbReference type="PROSITE" id="PS50005">
    <property type="entry name" value="TPR"/>
    <property type="match status" value="6"/>
</dbReference>
<keyword evidence="1" id="KW-0677">Repeat</keyword>
<feature type="compositionally biased region" description="Polar residues" evidence="4">
    <location>
        <begin position="1"/>
        <end position="21"/>
    </location>
</feature>
<feature type="repeat" description="TPR" evidence="3">
    <location>
        <begin position="91"/>
        <end position="124"/>
    </location>
</feature>
<dbReference type="InterPro" id="IPR011990">
    <property type="entry name" value="TPR-like_helical_dom_sf"/>
</dbReference>
<dbReference type="InterPro" id="IPR050498">
    <property type="entry name" value="Ycf3"/>
</dbReference>
<dbReference type="EMBL" id="SBLB01000003">
    <property type="protein sequence ID" value="RYC69521.1"/>
    <property type="molecule type" value="Genomic_DNA"/>
</dbReference>
<dbReference type="Proteomes" id="UP000290407">
    <property type="component" value="Unassembled WGS sequence"/>
</dbReference>
<evidence type="ECO:0000313" key="5">
    <source>
        <dbReference type="EMBL" id="RYC69521.1"/>
    </source>
</evidence>
<evidence type="ECO:0000256" key="1">
    <source>
        <dbReference type="ARBA" id="ARBA00022737"/>
    </source>
</evidence>
<organism evidence="5 6">
    <name type="scientific">Spirosoma sordidisoli</name>
    <dbReference type="NCBI Taxonomy" id="2502893"/>
    <lineage>
        <taxon>Bacteria</taxon>
        <taxon>Pseudomonadati</taxon>
        <taxon>Bacteroidota</taxon>
        <taxon>Cytophagia</taxon>
        <taxon>Cytophagales</taxon>
        <taxon>Cytophagaceae</taxon>
        <taxon>Spirosoma</taxon>
    </lineage>
</organism>
<dbReference type="SMART" id="SM00028">
    <property type="entry name" value="TPR"/>
    <property type="match status" value="8"/>
</dbReference>
<dbReference type="AlphaFoldDB" id="A0A4Q2UP01"/>
<dbReference type="Gene3D" id="1.25.40.10">
    <property type="entry name" value="Tetratricopeptide repeat domain"/>
    <property type="match status" value="3"/>
</dbReference>
<sequence length="372" mass="41874">MTTQISLPTDSSIQEGQTAKEQTGRPARLQYARYTLFLLLLVLAVGSGCSDSNADEAAQFFLRGNLQLQKREYREAIRYYTEALDKKPDFADAYNNRGLAKYRNGDREGALADYNRAIDTDPDFGATYLNRAEVRLETGDAAGSLADLQRIEREYKDSSFYQVRLADSYVRLNKPAPAQAAYDRAVQLDPKNAEALTNRGALLYSQKAYEQAESDIRQALLLNPKQDAALNNLSLLLARAENYTDALTYVDRALLVQPNQPYYLNNKAYLLLMLNRSEEALPLVQESLRLDPDNAWAHRTAGIYYLNRQEGVKALASFRQAERLDASVDDLYYYLGRAEQASGNRQAACEAWQRGESAGDLRAGAERRKQCI</sequence>
<proteinExistence type="predicted"/>
<comment type="caution">
    <text evidence="5">The sequence shown here is derived from an EMBL/GenBank/DDBJ whole genome shotgun (WGS) entry which is preliminary data.</text>
</comment>